<feature type="transmembrane region" description="Helical" evidence="10">
    <location>
        <begin position="89"/>
        <end position="113"/>
    </location>
</feature>
<reference evidence="12" key="1">
    <citation type="journal article" date="2019" name="Int. J. Syst. Evol. Microbiol.">
        <title>The Global Catalogue of Microorganisms (GCM) 10K type strain sequencing project: providing services to taxonomists for standard genome sequencing and annotation.</title>
        <authorList>
            <consortium name="The Broad Institute Genomics Platform"/>
            <consortium name="The Broad Institute Genome Sequencing Center for Infectious Disease"/>
            <person name="Wu L."/>
            <person name="Ma J."/>
        </authorList>
    </citation>
    <scope>NUCLEOTIDE SEQUENCE [LARGE SCALE GENOMIC DNA]</scope>
    <source>
        <strain evidence="12">IBRC-M 10703</strain>
    </source>
</reference>
<keyword evidence="3 10" id="KW-0812">Transmembrane</keyword>
<comment type="caution">
    <text evidence="11">The sequence shown here is derived from an EMBL/GenBank/DDBJ whole genome shotgun (WGS) entry which is preliminary data.</text>
</comment>
<name>A0ABV8GYV3_9BACI</name>
<keyword evidence="10" id="KW-0915">Sodium</keyword>
<dbReference type="Pfam" id="PF02537">
    <property type="entry name" value="CRCB"/>
    <property type="match status" value="1"/>
</dbReference>
<evidence type="ECO:0000256" key="1">
    <source>
        <dbReference type="ARBA" id="ARBA00004651"/>
    </source>
</evidence>
<feature type="binding site" evidence="10">
    <location>
        <position position="73"/>
    </location>
    <ligand>
        <name>Na(+)</name>
        <dbReference type="ChEBI" id="CHEBI:29101"/>
        <note>structural</note>
    </ligand>
</feature>
<comment type="function">
    <text evidence="9 10">Fluoride-specific ion channel. Important for reducing fluoride concentration in the cell, thus reducing its toxicity.</text>
</comment>
<keyword evidence="10" id="KW-0813">Transport</keyword>
<dbReference type="EMBL" id="JBHSAO010000006">
    <property type="protein sequence ID" value="MFC4023754.1"/>
    <property type="molecule type" value="Genomic_DNA"/>
</dbReference>
<evidence type="ECO:0000256" key="6">
    <source>
        <dbReference type="ARBA" id="ARBA00023303"/>
    </source>
</evidence>
<evidence type="ECO:0000313" key="12">
    <source>
        <dbReference type="Proteomes" id="UP001595772"/>
    </source>
</evidence>
<evidence type="ECO:0000256" key="4">
    <source>
        <dbReference type="ARBA" id="ARBA00022989"/>
    </source>
</evidence>
<evidence type="ECO:0000256" key="2">
    <source>
        <dbReference type="ARBA" id="ARBA00022475"/>
    </source>
</evidence>
<accession>A0ABV8GYV3</accession>
<evidence type="ECO:0000256" key="8">
    <source>
        <dbReference type="ARBA" id="ARBA00035585"/>
    </source>
</evidence>
<organism evidence="11 12">
    <name type="scientific">Oceanobacillus longus</name>
    <dbReference type="NCBI Taxonomy" id="930120"/>
    <lineage>
        <taxon>Bacteria</taxon>
        <taxon>Bacillati</taxon>
        <taxon>Bacillota</taxon>
        <taxon>Bacilli</taxon>
        <taxon>Bacillales</taxon>
        <taxon>Bacillaceae</taxon>
        <taxon>Oceanobacillus</taxon>
    </lineage>
</organism>
<comment type="catalytic activity">
    <reaction evidence="8">
        <text>fluoride(in) = fluoride(out)</text>
        <dbReference type="Rhea" id="RHEA:76159"/>
        <dbReference type="ChEBI" id="CHEBI:17051"/>
    </reaction>
    <physiologicalReaction direction="left-to-right" evidence="8">
        <dbReference type="Rhea" id="RHEA:76160"/>
    </physiologicalReaction>
</comment>
<dbReference type="Proteomes" id="UP001595772">
    <property type="component" value="Unassembled WGS sequence"/>
</dbReference>
<dbReference type="PANTHER" id="PTHR28259">
    <property type="entry name" value="FLUORIDE EXPORT PROTEIN 1-RELATED"/>
    <property type="match status" value="1"/>
</dbReference>
<keyword evidence="5 10" id="KW-0472">Membrane</keyword>
<dbReference type="InterPro" id="IPR003691">
    <property type="entry name" value="FluC"/>
</dbReference>
<keyword evidence="10" id="KW-0406">Ion transport</keyword>
<comment type="subcellular location">
    <subcellularLocation>
        <location evidence="1 10">Cell membrane</location>
        <topology evidence="1 10">Multi-pass membrane protein</topology>
    </subcellularLocation>
</comment>
<dbReference type="PANTHER" id="PTHR28259:SF1">
    <property type="entry name" value="FLUORIDE EXPORT PROTEIN 1-RELATED"/>
    <property type="match status" value="1"/>
</dbReference>
<keyword evidence="4 10" id="KW-1133">Transmembrane helix</keyword>
<keyword evidence="2 10" id="KW-1003">Cell membrane</keyword>
<keyword evidence="12" id="KW-1185">Reference proteome</keyword>
<protein>
    <recommendedName>
        <fullName evidence="10">Fluoride-specific ion channel FluC</fullName>
    </recommendedName>
</protein>
<evidence type="ECO:0000256" key="5">
    <source>
        <dbReference type="ARBA" id="ARBA00023136"/>
    </source>
</evidence>
<gene>
    <name evidence="10" type="primary">fluC</name>
    <name evidence="10" type="synonym">crcB</name>
    <name evidence="11" type="ORF">ACFOUV_08110</name>
</gene>
<feature type="transmembrane region" description="Helical" evidence="10">
    <location>
        <begin position="63"/>
        <end position="83"/>
    </location>
</feature>
<comment type="activity regulation">
    <text evidence="10">Na(+) is not transported, but it plays an essential structural role and its presence is essential for fluoride channel function.</text>
</comment>
<feature type="transmembrane region" description="Helical" evidence="10">
    <location>
        <begin position="33"/>
        <end position="51"/>
    </location>
</feature>
<dbReference type="RefSeq" id="WP_379496254.1">
    <property type="nucleotide sequence ID" value="NZ_JBHSAO010000006.1"/>
</dbReference>
<sequence length="127" mass="13609">MKLYLAIGIGGMLGASSRYGISLLLDTNDGFPFSTLLVNLIGCFVLAYLLNHTIIKQRLSPHIFTALTTGVIGSFTTFSALAVEFVQLLGSHVVAAISYLLITFVGGLVFSYLGYQVSTKDGKQVAR</sequence>
<keyword evidence="10" id="KW-0479">Metal-binding</keyword>
<feature type="binding site" evidence="10">
    <location>
        <position position="76"/>
    </location>
    <ligand>
        <name>Na(+)</name>
        <dbReference type="ChEBI" id="CHEBI:29101"/>
        <note>structural</note>
    </ligand>
</feature>
<keyword evidence="6 10" id="KW-0407">Ion channel</keyword>
<evidence type="ECO:0000313" key="11">
    <source>
        <dbReference type="EMBL" id="MFC4023754.1"/>
    </source>
</evidence>
<dbReference type="HAMAP" id="MF_00454">
    <property type="entry name" value="FluC"/>
    <property type="match status" value="1"/>
</dbReference>
<evidence type="ECO:0000256" key="3">
    <source>
        <dbReference type="ARBA" id="ARBA00022692"/>
    </source>
</evidence>
<evidence type="ECO:0000256" key="7">
    <source>
        <dbReference type="ARBA" id="ARBA00035120"/>
    </source>
</evidence>
<evidence type="ECO:0000256" key="10">
    <source>
        <dbReference type="HAMAP-Rule" id="MF_00454"/>
    </source>
</evidence>
<proteinExistence type="inferred from homology"/>
<evidence type="ECO:0000256" key="9">
    <source>
        <dbReference type="ARBA" id="ARBA00049940"/>
    </source>
</evidence>
<comment type="similarity">
    <text evidence="7 10">Belongs to the fluoride channel Fluc/FEX (TC 1.A.43) family.</text>
</comment>